<keyword evidence="3" id="KW-0808">Transferase</keyword>
<keyword evidence="1 3" id="KW-0378">Hydrolase</keyword>
<dbReference type="SUPFAM" id="SSF53474">
    <property type="entry name" value="alpha/beta-Hydrolases"/>
    <property type="match status" value="1"/>
</dbReference>
<dbReference type="PANTHER" id="PTHR46118">
    <property type="entry name" value="PROTEIN ABHD11"/>
    <property type="match status" value="1"/>
</dbReference>
<dbReference type="Pfam" id="PF00561">
    <property type="entry name" value="Abhydrolase_1"/>
    <property type="match status" value="1"/>
</dbReference>
<protein>
    <submittedName>
        <fullName evidence="3">Putative hydrolase or acyltransferase</fullName>
    </submittedName>
</protein>
<organism evidence="3 4">
    <name type="scientific">Candidatus Terasakiella magnetica</name>
    <dbReference type="NCBI Taxonomy" id="1867952"/>
    <lineage>
        <taxon>Bacteria</taxon>
        <taxon>Pseudomonadati</taxon>
        <taxon>Pseudomonadota</taxon>
        <taxon>Alphaproteobacteria</taxon>
        <taxon>Rhodospirillales</taxon>
        <taxon>Terasakiellaceae</taxon>
        <taxon>Terasakiella</taxon>
    </lineage>
</organism>
<dbReference type="InterPro" id="IPR000073">
    <property type="entry name" value="AB_hydrolase_1"/>
</dbReference>
<dbReference type="InterPro" id="IPR000639">
    <property type="entry name" value="Epox_hydrolase-like"/>
</dbReference>
<dbReference type="InterPro" id="IPR029058">
    <property type="entry name" value="AB_hydrolase_fold"/>
</dbReference>
<dbReference type="AlphaFoldDB" id="A0A1C3RC83"/>
<sequence length="255" mass="28466">MELSYQDIGEGHPVVILHGLFGAAKNWNSIAKQMARKYRILTVDLRNHGASPWTDTMSYVEMAQDLVEFLDQRGLDKASIVGHSMGGKVAMTMALKSPERVERLVVADIAPVKYPRMAFKSYVEKLQSVDLSTVSRRSEVDPLISDVIESSAVRAFLLGNLQSTKDGLRWMVNLETLGREMDSIGGVPAIRMDAKYDGETLFIDGASSDYIQSSHHQLIRHLFPNVQFHSIADAGHWVHAEKPHDFMAALNDFLP</sequence>
<dbReference type="GO" id="GO:0016787">
    <property type="term" value="F:hydrolase activity"/>
    <property type="evidence" value="ECO:0007669"/>
    <property type="project" value="UniProtKB-KW"/>
</dbReference>
<dbReference type="PRINTS" id="PR00412">
    <property type="entry name" value="EPOXHYDRLASE"/>
</dbReference>
<reference evidence="3 4" key="1">
    <citation type="submission" date="2016-07" db="EMBL/GenBank/DDBJ databases">
        <authorList>
            <person name="Lefevre C.T."/>
        </authorList>
    </citation>
    <scope>NUCLEOTIDE SEQUENCE [LARGE SCALE GENOMIC DNA]</scope>
    <source>
        <strain evidence="3">PR1</strain>
    </source>
</reference>
<keyword evidence="4" id="KW-1185">Reference proteome</keyword>
<proteinExistence type="predicted"/>
<name>A0A1C3RC83_9PROT</name>
<evidence type="ECO:0000313" key="4">
    <source>
        <dbReference type="Proteomes" id="UP000231658"/>
    </source>
</evidence>
<evidence type="ECO:0000256" key="1">
    <source>
        <dbReference type="ARBA" id="ARBA00022801"/>
    </source>
</evidence>
<dbReference type="FunFam" id="3.40.50.1820:FF:000039">
    <property type="entry name" value="Esterase ybfF"/>
    <property type="match status" value="1"/>
</dbReference>
<dbReference type="Gene3D" id="3.40.50.1820">
    <property type="entry name" value="alpha/beta hydrolase"/>
    <property type="match status" value="1"/>
</dbReference>
<evidence type="ECO:0000259" key="2">
    <source>
        <dbReference type="Pfam" id="PF00561"/>
    </source>
</evidence>
<dbReference type="RefSeq" id="WP_069185616.1">
    <property type="nucleotide sequence ID" value="NZ_FLYE01000001.1"/>
</dbReference>
<dbReference type="Proteomes" id="UP000231658">
    <property type="component" value="Unassembled WGS sequence"/>
</dbReference>
<dbReference type="STRING" id="1867952.MTBPR1_10127"/>
<feature type="domain" description="AB hydrolase-1" evidence="2">
    <location>
        <begin position="13"/>
        <end position="109"/>
    </location>
</feature>
<dbReference type="OrthoDB" id="9808398at2"/>
<keyword evidence="3" id="KW-0012">Acyltransferase</keyword>
<dbReference type="PRINTS" id="PR00111">
    <property type="entry name" value="ABHYDROLASE"/>
</dbReference>
<accession>A0A1C3RC83</accession>
<dbReference type="GO" id="GO:0016746">
    <property type="term" value="F:acyltransferase activity"/>
    <property type="evidence" value="ECO:0007669"/>
    <property type="project" value="UniProtKB-KW"/>
</dbReference>
<dbReference type="PANTHER" id="PTHR46118:SF4">
    <property type="entry name" value="PROTEIN ABHD11"/>
    <property type="match status" value="1"/>
</dbReference>
<gene>
    <name evidence="3" type="ORF">MTBPR1_10127</name>
</gene>
<dbReference type="EMBL" id="FLYE01000001">
    <property type="protein sequence ID" value="SCA54880.1"/>
    <property type="molecule type" value="Genomic_DNA"/>
</dbReference>
<evidence type="ECO:0000313" key="3">
    <source>
        <dbReference type="EMBL" id="SCA54880.1"/>
    </source>
</evidence>